<dbReference type="Pfam" id="PF13439">
    <property type="entry name" value="Glyco_transf_4"/>
    <property type="match status" value="1"/>
</dbReference>
<dbReference type="Proteomes" id="UP000757435">
    <property type="component" value="Unassembled WGS sequence"/>
</dbReference>
<dbReference type="PANTHER" id="PTHR12526:SF631">
    <property type="entry name" value="BLL6306 PROTEIN"/>
    <property type="match status" value="1"/>
</dbReference>
<gene>
    <name evidence="3" type="ORF">KME15_06265</name>
</gene>
<dbReference type="InterPro" id="IPR028098">
    <property type="entry name" value="Glyco_trans_4-like_N"/>
</dbReference>
<dbReference type="Gene3D" id="3.40.50.2000">
    <property type="entry name" value="Glycogen Phosphorylase B"/>
    <property type="match status" value="2"/>
</dbReference>
<dbReference type="AlphaFoldDB" id="A0A951Q956"/>
<evidence type="ECO:0000313" key="4">
    <source>
        <dbReference type="Proteomes" id="UP000757435"/>
    </source>
</evidence>
<dbReference type="SUPFAM" id="SSF53756">
    <property type="entry name" value="UDP-Glycosyltransferase/glycogen phosphorylase"/>
    <property type="match status" value="1"/>
</dbReference>
<dbReference type="GO" id="GO:0016757">
    <property type="term" value="F:glycosyltransferase activity"/>
    <property type="evidence" value="ECO:0007669"/>
    <property type="project" value="InterPro"/>
</dbReference>
<dbReference type="Pfam" id="PF00534">
    <property type="entry name" value="Glycos_transf_1"/>
    <property type="match status" value="1"/>
</dbReference>
<dbReference type="PANTHER" id="PTHR12526">
    <property type="entry name" value="GLYCOSYLTRANSFERASE"/>
    <property type="match status" value="1"/>
</dbReference>
<protein>
    <submittedName>
        <fullName evidence="3">Glycosyltransferase family 4 protein</fullName>
    </submittedName>
</protein>
<proteinExistence type="predicted"/>
<comment type="caution">
    <text evidence="3">The sequence shown here is derived from an EMBL/GenBank/DDBJ whole genome shotgun (WGS) entry which is preliminary data.</text>
</comment>
<reference evidence="3" key="2">
    <citation type="journal article" date="2022" name="Microbiol. Resour. Announc.">
        <title>Metagenome Sequencing to Explore Phylogenomics of Terrestrial Cyanobacteria.</title>
        <authorList>
            <person name="Ward R.D."/>
            <person name="Stajich J.E."/>
            <person name="Johansen J.R."/>
            <person name="Huntemann M."/>
            <person name="Clum A."/>
            <person name="Foster B."/>
            <person name="Foster B."/>
            <person name="Roux S."/>
            <person name="Palaniappan K."/>
            <person name="Varghese N."/>
            <person name="Mukherjee S."/>
            <person name="Reddy T.B.K."/>
            <person name="Daum C."/>
            <person name="Copeland A."/>
            <person name="Chen I.A."/>
            <person name="Ivanova N.N."/>
            <person name="Kyrpides N.C."/>
            <person name="Shapiro N."/>
            <person name="Eloe-Fadrosh E.A."/>
            <person name="Pietrasiak N."/>
        </authorList>
    </citation>
    <scope>NUCLEOTIDE SEQUENCE</scope>
    <source>
        <strain evidence="3">UHER 2000/2452</strain>
    </source>
</reference>
<evidence type="ECO:0000259" key="2">
    <source>
        <dbReference type="Pfam" id="PF13439"/>
    </source>
</evidence>
<dbReference type="InterPro" id="IPR001296">
    <property type="entry name" value="Glyco_trans_1"/>
</dbReference>
<feature type="domain" description="Glycosyl transferase family 1" evidence="1">
    <location>
        <begin position="210"/>
        <end position="353"/>
    </location>
</feature>
<dbReference type="EMBL" id="JAHHHD010000004">
    <property type="protein sequence ID" value="MBW4658259.1"/>
    <property type="molecule type" value="Genomic_DNA"/>
</dbReference>
<feature type="domain" description="Glycosyltransferase subfamily 4-like N-terminal" evidence="2">
    <location>
        <begin position="34"/>
        <end position="169"/>
    </location>
</feature>
<name>A0A951Q956_9CYAN</name>
<sequence>MNKAQKNPIRVLMLGAGLDVKGGITSVEKLILQHTPPELEIEHVATFAYGSAFRNVKVFLQAVRILIQRLLKSEIDLIHIHFSERGSTLRKMLLILIASRFNKPIILHAHGATYQEFFSGLPQFVQKIVVGIFKKCTKLITLSKTWQDYYARAFQLQAKQVETLYNPVSVPLQVPQRSDRERTTFIFLGRIGKRGGALDSQSIVSFPQQDKGAFDLIHAFAALPESERSLSKLILAGNGDVELAQQKVEELNLSDSIIIHSWLSPVERDALLAAADVFVLPSYHEGLPMSMLEAMAWGLPVIVTPVGGIPEVVIHEHNGLFVEPGNQPQLTCTMQHLVNSPSLKAALGKAAREDVQALDIQNYMPLLVDIYQSVLKPSAIRKLERSSR</sequence>
<dbReference type="CDD" id="cd03801">
    <property type="entry name" value="GT4_PimA-like"/>
    <property type="match status" value="1"/>
</dbReference>
<evidence type="ECO:0000313" key="3">
    <source>
        <dbReference type="EMBL" id="MBW4658259.1"/>
    </source>
</evidence>
<evidence type="ECO:0000259" key="1">
    <source>
        <dbReference type="Pfam" id="PF00534"/>
    </source>
</evidence>
<reference evidence="3" key="1">
    <citation type="submission" date="2021-05" db="EMBL/GenBank/DDBJ databases">
        <authorList>
            <person name="Pietrasiak N."/>
            <person name="Ward R."/>
            <person name="Stajich J.E."/>
            <person name="Kurbessoian T."/>
        </authorList>
    </citation>
    <scope>NUCLEOTIDE SEQUENCE</scope>
    <source>
        <strain evidence="3">UHER 2000/2452</strain>
    </source>
</reference>
<accession>A0A951Q956</accession>
<organism evidence="3 4">
    <name type="scientific">Drouetiella hepatica Uher 2000/2452</name>
    <dbReference type="NCBI Taxonomy" id="904376"/>
    <lineage>
        <taxon>Bacteria</taxon>
        <taxon>Bacillati</taxon>
        <taxon>Cyanobacteriota</taxon>
        <taxon>Cyanophyceae</taxon>
        <taxon>Oculatellales</taxon>
        <taxon>Oculatellaceae</taxon>
        <taxon>Drouetiella</taxon>
    </lineage>
</organism>